<dbReference type="Pfam" id="PF05368">
    <property type="entry name" value="NmrA"/>
    <property type="match status" value="1"/>
</dbReference>
<dbReference type="InterPro" id="IPR036291">
    <property type="entry name" value="NAD(P)-bd_dom_sf"/>
</dbReference>
<evidence type="ECO:0000313" key="4">
    <source>
        <dbReference type="EMBL" id="KAJ9644428.1"/>
    </source>
</evidence>
<evidence type="ECO:0000256" key="2">
    <source>
        <dbReference type="ARBA" id="ARBA00022857"/>
    </source>
</evidence>
<gene>
    <name evidence="4" type="ORF">H2204_001780</name>
</gene>
<evidence type="ECO:0000256" key="1">
    <source>
        <dbReference type="ARBA" id="ARBA00006328"/>
    </source>
</evidence>
<reference evidence="4" key="1">
    <citation type="submission" date="2022-10" db="EMBL/GenBank/DDBJ databases">
        <title>Culturing micro-colonial fungi from biological soil crusts in the Mojave desert and describing Neophaeococcomyces mojavensis, and introducing the new genera and species Taxawa tesnikishii.</title>
        <authorList>
            <person name="Kurbessoian T."/>
            <person name="Stajich J.E."/>
        </authorList>
    </citation>
    <scope>NUCLEOTIDE SEQUENCE</scope>
    <source>
        <strain evidence="4">TK_35</strain>
    </source>
</reference>
<evidence type="ECO:0000313" key="5">
    <source>
        <dbReference type="Proteomes" id="UP001172681"/>
    </source>
</evidence>
<organism evidence="4 5">
    <name type="scientific">Knufia peltigerae</name>
    <dbReference type="NCBI Taxonomy" id="1002370"/>
    <lineage>
        <taxon>Eukaryota</taxon>
        <taxon>Fungi</taxon>
        <taxon>Dikarya</taxon>
        <taxon>Ascomycota</taxon>
        <taxon>Pezizomycotina</taxon>
        <taxon>Eurotiomycetes</taxon>
        <taxon>Chaetothyriomycetidae</taxon>
        <taxon>Chaetothyriales</taxon>
        <taxon>Trichomeriaceae</taxon>
        <taxon>Knufia</taxon>
    </lineage>
</organism>
<accession>A0AA39D3V3</accession>
<keyword evidence="5" id="KW-1185">Reference proteome</keyword>
<dbReference type="Gene3D" id="3.40.50.720">
    <property type="entry name" value="NAD(P)-binding Rossmann-like Domain"/>
    <property type="match status" value="1"/>
</dbReference>
<dbReference type="EMBL" id="JAPDRN010000006">
    <property type="protein sequence ID" value="KAJ9644428.1"/>
    <property type="molecule type" value="Genomic_DNA"/>
</dbReference>
<dbReference type="InterPro" id="IPR051164">
    <property type="entry name" value="NmrA-like_oxidored"/>
</dbReference>
<comment type="similarity">
    <text evidence="1">Belongs to the NmrA-type oxidoreductase family.</text>
</comment>
<feature type="domain" description="NmrA-like" evidence="3">
    <location>
        <begin position="7"/>
        <end position="186"/>
    </location>
</feature>
<dbReference type="SUPFAM" id="SSF51735">
    <property type="entry name" value="NAD(P)-binding Rossmann-fold domains"/>
    <property type="match status" value="1"/>
</dbReference>
<dbReference type="GO" id="GO:0005634">
    <property type="term" value="C:nucleus"/>
    <property type="evidence" value="ECO:0007669"/>
    <property type="project" value="TreeGrafter"/>
</dbReference>
<protein>
    <recommendedName>
        <fullName evidence="3">NmrA-like domain-containing protein</fullName>
    </recommendedName>
</protein>
<dbReference type="PANTHER" id="PTHR42748">
    <property type="entry name" value="NITROGEN METABOLITE REPRESSION PROTEIN NMRA FAMILY MEMBER"/>
    <property type="match status" value="1"/>
</dbReference>
<dbReference type="AlphaFoldDB" id="A0AA39D3V3"/>
<dbReference type="InterPro" id="IPR008030">
    <property type="entry name" value="NmrA-like"/>
</dbReference>
<sequence length="377" mass="42270">MSSADRKKIIVVVGATGRQGGSVARTFLSSPVSSRWRVRCVTRNPSSEAARGLASLGAELIQADLSSLPSLVSAFSGAHAIFVNTDFWDVYRPALKSGKPDDEASRLAYDTEVERGKNAAIAASQTRGLEKYVYSAFGSMRVASNGKYSRCYHFEAKAVVVSYITSELPDLHQRTSYVYASAYCDNTLLYPHKVPFGTPWMLWIITKFPWLVHLLPKPRAKLEQTETDNEDKSSSGGNSRGWCQYLMTLPGRMSTTLPAFIPNLSTGPYVRCLVEDEKPGTRLLAVDWWLSMDSGLKAWEKTTNRKAHFLEVSVSLLCRITGIREEVMEGAAFLAEFPYMCEVKDWIEPKHLQNPPPLAMETWEDYLRSRDMKELLE</sequence>
<name>A0AA39D3V3_9EURO</name>
<dbReference type="Proteomes" id="UP001172681">
    <property type="component" value="Unassembled WGS sequence"/>
</dbReference>
<proteinExistence type="inferred from homology"/>
<comment type="caution">
    <text evidence="4">The sequence shown here is derived from an EMBL/GenBank/DDBJ whole genome shotgun (WGS) entry which is preliminary data.</text>
</comment>
<evidence type="ECO:0000259" key="3">
    <source>
        <dbReference type="Pfam" id="PF05368"/>
    </source>
</evidence>
<dbReference type="PANTHER" id="PTHR42748:SF29">
    <property type="entry name" value="NMRA-LIKE DOMAIN-CONTAINING PROTEIN"/>
    <property type="match status" value="1"/>
</dbReference>
<keyword evidence="2" id="KW-0521">NADP</keyword>